<dbReference type="PROSITE" id="PS51000">
    <property type="entry name" value="HTH_DEOR_2"/>
    <property type="match status" value="1"/>
</dbReference>
<dbReference type="Gene3D" id="1.10.10.10">
    <property type="entry name" value="Winged helix-like DNA-binding domain superfamily/Winged helix DNA-binding domain"/>
    <property type="match status" value="1"/>
</dbReference>
<keyword evidence="1" id="KW-0805">Transcription regulation</keyword>
<dbReference type="Proteomes" id="UP000018896">
    <property type="component" value="Unassembled WGS sequence"/>
</dbReference>
<evidence type="ECO:0000313" key="5">
    <source>
        <dbReference type="Proteomes" id="UP000018896"/>
    </source>
</evidence>
<dbReference type="Pfam" id="PF08220">
    <property type="entry name" value="HTH_DeoR"/>
    <property type="match status" value="1"/>
</dbReference>
<name>W4QRP0_HALA3</name>
<dbReference type="AlphaFoldDB" id="W4QRP0"/>
<keyword evidence="2" id="KW-0804">Transcription</keyword>
<evidence type="ECO:0000259" key="3">
    <source>
        <dbReference type="PROSITE" id="PS51000"/>
    </source>
</evidence>
<dbReference type="Gene3D" id="3.40.50.1360">
    <property type="match status" value="1"/>
</dbReference>
<sequence length="224" mass="24776">MLSVERYEKILEQLELNKIVKVSELSTELGVTEKTIRIDLEALEQKGLVKRIHGGAVLQEEDTRIFPISERQANNNESKAQIALEAVKLIQPLETVLMDGGSTTLQVAKLLGDFPVTVITNDLKIAFELIEKDQVQLMVLGGSKIGASSSLYGVQASELLRKIRVNHLFFGATGVSIEHGLTVFNSFHVEWKKQIIQCADRVTLLAESTKFEKVGLIQCNISGC</sequence>
<dbReference type="PRINTS" id="PR00037">
    <property type="entry name" value="HTHLACR"/>
</dbReference>
<dbReference type="eggNOG" id="COG1349">
    <property type="taxonomic scope" value="Bacteria"/>
</dbReference>
<dbReference type="InterPro" id="IPR001034">
    <property type="entry name" value="DeoR_HTH"/>
</dbReference>
<evidence type="ECO:0000256" key="1">
    <source>
        <dbReference type="ARBA" id="ARBA00023015"/>
    </source>
</evidence>
<gene>
    <name evidence="4" type="ORF">JCM9157_1854</name>
</gene>
<dbReference type="InterPro" id="IPR037171">
    <property type="entry name" value="NagB/RpiA_transferase-like"/>
</dbReference>
<dbReference type="PANTHER" id="PTHR30363">
    <property type="entry name" value="HTH-TYPE TRANSCRIPTIONAL REGULATOR SRLR-RELATED"/>
    <property type="match status" value="1"/>
</dbReference>
<dbReference type="SMART" id="SM00420">
    <property type="entry name" value="HTH_DEOR"/>
    <property type="match status" value="1"/>
</dbReference>
<dbReference type="Pfam" id="PF00455">
    <property type="entry name" value="DeoRC"/>
    <property type="match status" value="1"/>
</dbReference>
<proteinExistence type="predicted"/>
<dbReference type="SUPFAM" id="SSF46785">
    <property type="entry name" value="Winged helix' DNA-binding domain"/>
    <property type="match status" value="1"/>
</dbReference>
<dbReference type="GO" id="GO:0003700">
    <property type="term" value="F:DNA-binding transcription factor activity"/>
    <property type="evidence" value="ECO:0007669"/>
    <property type="project" value="InterPro"/>
</dbReference>
<dbReference type="STRING" id="1236973.JCM9157_1854"/>
<evidence type="ECO:0000313" key="4">
    <source>
        <dbReference type="EMBL" id="GAE34775.1"/>
    </source>
</evidence>
<dbReference type="RefSeq" id="WP_235714866.1">
    <property type="nucleotide sequence ID" value="NZ_BAUV01000011.1"/>
</dbReference>
<accession>W4QRP0</accession>
<reference evidence="4 5" key="1">
    <citation type="journal article" date="2014" name="Genome Announc.">
        <title>Draft Genome Sequences of Three Alkaliphilic Bacillus Strains, Bacillus wakoensis JCM 9140T, Bacillus akibai JCM 9157T, and Bacillus hemicellulosilyticus JCM 9152T.</title>
        <authorList>
            <person name="Yuki M."/>
            <person name="Oshima K."/>
            <person name="Suda W."/>
            <person name="Oshida Y."/>
            <person name="Kitamura K."/>
            <person name="Iida T."/>
            <person name="Hattori M."/>
            <person name="Ohkuma M."/>
        </authorList>
    </citation>
    <scope>NUCLEOTIDE SEQUENCE [LARGE SCALE GENOMIC DNA]</scope>
    <source>
        <strain evidence="4 5">JCM 9157</strain>
    </source>
</reference>
<organism evidence="4 5">
    <name type="scientific">Halalkalibacter akibai (strain ATCC 43226 / DSM 21942 / CIP 109018 / JCM 9157 / 1139)</name>
    <name type="common">Bacillus akibai</name>
    <dbReference type="NCBI Taxonomy" id="1236973"/>
    <lineage>
        <taxon>Bacteria</taxon>
        <taxon>Bacillati</taxon>
        <taxon>Bacillota</taxon>
        <taxon>Bacilli</taxon>
        <taxon>Bacillales</taxon>
        <taxon>Bacillaceae</taxon>
        <taxon>Halalkalibacter</taxon>
    </lineage>
</organism>
<dbReference type="SUPFAM" id="SSF100950">
    <property type="entry name" value="NagB/RpiA/CoA transferase-like"/>
    <property type="match status" value="1"/>
</dbReference>
<dbReference type="SMART" id="SM01134">
    <property type="entry name" value="DeoRC"/>
    <property type="match status" value="1"/>
</dbReference>
<dbReference type="EMBL" id="BAUV01000011">
    <property type="protein sequence ID" value="GAE34775.1"/>
    <property type="molecule type" value="Genomic_DNA"/>
</dbReference>
<dbReference type="PANTHER" id="PTHR30363:SF44">
    <property type="entry name" value="AGA OPERON TRANSCRIPTIONAL REPRESSOR-RELATED"/>
    <property type="match status" value="1"/>
</dbReference>
<dbReference type="InterPro" id="IPR036390">
    <property type="entry name" value="WH_DNA-bd_sf"/>
</dbReference>
<feature type="domain" description="HTH deoR-type" evidence="3">
    <location>
        <begin position="3"/>
        <end position="58"/>
    </location>
</feature>
<evidence type="ECO:0000256" key="2">
    <source>
        <dbReference type="ARBA" id="ARBA00023163"/>
    </source>
</evidence>
<dbReference type="InterPro" id="IPR014036">
    <property type="entry name" value="DeoR-like_C"/>
</dbReference>
<dbReference type="InterPro" id="IPR036388">
    <property type="entry name" value="WH-like_DNA-bd_sf"/>
</dbReference>
<keyword evidence="5" id="KW-1185">Reference proteome</keyword>
<comment type="caution">
    <text evidence="4">The sequence shown here is derived from an EMBL/GenBank/DDBJ whole genome shotgun (WGS) entry which is preliminary data.</text>
</comment>
<dbReference type="InterPro" id="IPR050313">
    <property type="entry name" value="Carb_Metab_HTH_regulators"/>
</dbReference>
<protein>
    <submittedName>
        <fullName evidence="4">Transcriptional regulator of sugar metabolism</fullName>
    </submittedName>
</protein>